<evidence type="ECO:0000313" key="1">
    <source>
        <dbReference type="EMBL" id="KAK2172366.1"/>
    </source>
</evidence>
<protein>
    <submittedName>
        <fullName evidence="1">Uncharacterized protein</fullName>
    </submittedName>
</protein>
<organism evidence="1 2">
    <name type="scientific">Ridgeia piscesae</name>
    <name type="common">Tubeworm</name>
    <dbReference type="NCBI Taxonomy" id="27915"/>
    <lineage>
        <taxon>Eukaryota</taxon>
        <taxon>Metazoa</taxon>
        <taxon>Spiralia</taxon>
        <taxon>Lophotrochozoa</taxon>
        <taxon>Annelida</taxon>
        <taxon>Polychaeta</taxon>
        <taxon>Sedentaria</taxon>
        <taxon>Canalipalpata</taxon>
        <taxon>Sabellida</taxon>
        <taxon>Siboglinidae</taxon>
        <taxon>Ridgeia</taxon>
    </lineage>
</organism>
<name>A0AAD9KJ61_RIDPI</name>
<gene>
    <name evidence="1" type="ORF">NP493_969g00011</name>
</gene>
<comment type="caution">
    <text evidence="1">The sequence shown here is derived from an EMBL/GenBank/DDBJ whole genome shotgun (WGS) entry which is preliminary data.</text>
</comment>
<dbReference type="EMBL" id="JAODUO010000968">
    <property type="protein sequence ID" value="KAK2172366.1"/>
    <property type="molecule type" value="Genomic_DNA"/>
</dbReference>
<accession>A0AAD9KJ61</accession>
<sequence length="68" mass="7889">MENASEDFCHIESPVVTVLLVENLTLHLSQIKFTRFAKVIELRNTDLIYYNAACQYVWQRPFISAARA</sequence>
<dbReference type="AlphaFoldDB" id="A0AAD9KJ61"/>
<evidence type="ECO:0000313" key="2">
    <source>
        <dbReference type="Proteomes" id="UP001209878"/>
    </source>
</evidence>
<reference evidence="1" key="1">
    <citation type="journal article" date="2023" name="Mol. Biol. Evol.">
        <title>Third-Generation Sequencing Reveals the Adaptive Role of the Epigenome in Three Deep-Sea Polychaetes.</title>
        <authorList>
            <person name="Perez M."/>
            <person name="Aroh O."/>
            <person name="Sun Y."/>
            <person name="Lan Y."/>
            <person name="Juniper S.K."/>
            <person name="Young C.R."/>
            <person name="Angers B."/>
            <person name="Qian P.Y."/>
        </authorList>
    </citation>
    <scope>NUCLEOTIDE SEQUENCE</scope>
    <source>
        <strain evidence="1">R07B-5</strain>
    </source>
</reference>
<proteinExistence type="predicted"/>
<dbReference type="Proteomes" id="UP001209878">
    <property type="component" value="Unassembled WGS sequence"/>
</dbReference>
<keyword evidence="2" id="KW-1185">Reference proteome</keyword>